<organism evidence="1 2">
    <name type="scientific">Ficus carica</name>
    <name type="common">Common fig</name>
    <dbReference type="NCBI Taxonomy" id="3494"/>
    <lineage>
        <taxon>Eukaryota</taxon>
        <taxon>Viridiplantae</taxon>
        <taxon>Streptophyta</taxon>
        <taxon>Embryophyta</taxon>
        <taxon>Tracheophyta</taxon>
        <taxon>Spermatophyta</taxon>
        <taxon>Magnoliopsida</taxon>
        <taxon>eudicotyledons</taxon>
        <taxon>Gunneridae</taxon>
        <taxon>Pentapetalae</taxon>
        <taxon>rosids</taxon>
        <taxon>fabids</taxon>
        <taxon>Rosales</taxon>
        <taxon>Moraceae</taxon>
        <taxon>Ficeae</taxon>
        <taxon>Ficus</taxon>
    </lineage>
</organism>
<reference evidence="1" key="1">
    <citation type="submission" date="2023-07" db="EMBL/GenBank/DDBJ databases">
        <title>draft genome sequence of fig (Ficus carica).</title>
        <authorList>
            <person name="Takahashi T."/>
            <person name="Nishimura K."/>
        </authorList>
    </citation>
    <scope>NUCLEOTIDE SEQUENCE</scope>
</reference>
<protein>
    <submittedName>
        <fullName evidence="1">Uncharacterized protein</fullName>
    </submittedName>
</protein>
<dbReference type="Proteomes" id="UP001187192">
    <property type="component" value="Unassembled WGS sequence"/>
</dbReference>
<gene>
    <name evidence="1" type="ORF">TIFTF001_042502</name>
</gene>
<dbReference type="AlphaFoldDB" id="A0AA87ZH30"/>
<sequence length="77" mass="8808">MERKRQSSLKRRSLLFSIASSLCAKRLFIFSTSFARFDASSPSEHRIWVLLRSQRNVGERNLGVVRFGGCRRVGSFG</sequence>
<dbReference type="EMBL" id="BTGU01002337">
    <property type="protein sequence ID" value="GMN36749.1"/>
    <property type="molecule type" value="Genomic_DNA"/>
</dbReference>
<keyword evidence="2" id="KW-1185">Reference proteome</keyword>
<evidence type="ECO:0000313" key="1">
    <source>
        <dbReference type="EMBL" id="GMN36749.1"/>
    </source>
</evidence>
<comment type="caution">
    <text evidence="1">The sequence shown here is derived from an EMBL/GenBank/DDBJ whole genome shotgun (WGS) entry which is preliminary data.</text>
</comment>
<evidence type="ECO:0000313" key="2">
    <source>
        <dbReference type="Proteomes" id="UP001187192"/>
    </source>
</evidence>
<name>A0AA87ZH30_FICCA</name>
<proteinExistence type="predicted"/>
<accession>A0AA87ZH30</accession>